<evidence type="ECO:0000313" key="1">
    <source>
        <dbReference type="EMBL" id="EKV28910.1"/>
    </source>
</evidence>
<comment type="caution">
    <text evidence="1">The sequence shown here is derived from an EMBL/GenBank/DDBJ whole genome shotgun (WGS) entry which is preliminary data.</text>
</comment>
<organism evidence="1 2">
    <name type="scientific">Caenispirillum salinarum AK4</name>
    <dbReference type="NCBI Taxonomy" id="1238182"/>
    <lineage>
        <taxon>Bacteria</taxon>
        <taxon>Pseudomonadati</taxon>
        <taxon>Pseudomonadota</taxon>
        <taxon>Alphaproteobacteria</taxon>
        <taxon>Rhodospirillales</taxon>
        <taxon>Novispirillaceae</taxon>
        <taxon>Caenispirillum</taxon>
    </lineage>
</organism>
<dbReference type="EMBL" id="ANHY01000014">
    <property type="protein sequence ID" value="EKV28910.1"/>
    <property type="molecule type" value="Genomic_DNA"/>
</dbReference>
<dbReference type="Proteomes" id="UP000009881">
    <property type="component" value="Unassembled WGS sequence"/>
</dbReference>
<name>K9GSD9_9PROT</name>
<gene>
    <name evidence="1" type="ORF">C882_0673</name>
</gene>
<keyword evidence="2" id="KW-1185">Reference proteome</keyword>
<sequence length="162" mass="18628">MVANDWRIDVSGSPCMLQEHEHSSYAGFAEPNEIVALLCDLEREARADVRHLAQCRRQQSLGTASATVAGLERRRVRHWLMLRRQLGRFRGRFKLSRDGSRHMRPEAFHKTSVALMAERHSAVAACLKDILPRIADDALHGELNRLRKDLQDDSRRLKVLIR</sequence>
<evidence type="ECO:0000313" key="2">
    <source>
        <dbReference type="Proteomes" id="UP000009881"/>
    </source>
</evidence>
<reference evidence="1 2" key="1">
    <citation type="journal article" date="2013" name="Genome Announc.">
        <title>Draft Genome Sequence of an Alphaproteobacterium, Caenispirillum salinarum AK4(T), Isolated from a Solar Saltern.</title>
        <authorList>
            <person name="Khatri I."/>
            <person name="Singh A."/>
            <person name="Korpole S."/>
            <person name="Pinnaka A.K."/>
            <person name="Subramanian S."/>
        </authorList>
    </citation>
    <scope>NUCLEOTIDE SEQUENCE [LARGE SCALE GENOMIC DNA]</scope>
    <source>
        <strain evidence="1 2">AK4</strain>
    </source>
</reference>
<evidence type="ECO:0008006" key="3">
    <source>
        <dbReference type="Google" id="ProtNLM"/>
    </source>
</evidence>
<dbReference type="RefSeq" id="WP_009541331.1">
    <property type="nucleotide sequence ID" value="NZ_ANHY01000014.1"/>
</dbReference>
<dbReference type="AlphaFoldDB" id="K9GSD9"/>
<accession>K9GSD9</accession>
<proteinExistence type="predicted"/>
<protein>
    <recommendedName>
        <fullName evidence="3">DUF2383 domain-containing protein</fullName>
    </recommendedName>
</protein>